<dbReference type="SUPFAM" id="SSF56349">
    <property type="entry name" value="DNA breaking-rejoining enzymes"/>
    <property type="match status" value="1"/>
</dbReference>
<name>A0A316HTD9_9PSEU</name>
<protein>
    <recommendedName>
        <fullName evidence="5">Integrase</fullName>
    </recommendedName>
</protein>
<evidence type="ECO:0000256" key="2">
    <source>
        <dbReference type="SAM" id="MobiDB-lite"/>
    </source>
</evidence>
<organism evidence="3 4">
    <name type="scientific">Lentzea atacamensis</name>
    <dbReference type="NCBI Taxonomy" id="531938"/>
    <lineage>
        <taxon>Bacteria</taxon>
        <taxon>Bacillati</taxon>
        <taxon>Actinomycetota</taxon>
        <taxon>Actinomycetes</taxon>
        <taxon>Pseudonocardiales</taxon>
        <taxon>Pseudonocardiaceae</taxon>
        <taxon>Lentzea</taxon>
    </lineage>
</organism>
<evidence type="ECO:0000256" key="1">
    <source>
        <dbReference type="ARBA" id="ARBA00023172"/>
    </source>
</evidence>
<keyword evidence="1" id="KW-0233">DNA recombination</keyword>
<dbReference type="GO" id="GO:0006310">
    <property type="term" value="P:DNA recombination"/>
    <property type="evidence" value="ECO:0007669"/>
    <property type="project" value="UniProtKB-KW"/>
</dbReference>
<sequence>MNHAAFSASTSSLDWPALDTPVLLHRKHNPAADQARQSVFSDDRWDLTPGLFEAHAVTCRLNFLTVPGAFRDHVKHYIWQLINHEPPRRLRSTRGTRLALRSVSLTLPRLTTFLLWLDTHRISGCDQVTAEDLNRYLGDVITTETTTGMKSSLLIEVRRLWTYRDRLPEPMRLPAPEPWQGHDPSDLLGGPTRPRENRTPRLNTDTIDLLLMWSLRFVEDFADDIIAAFREHLRLFPYSPSTRKQGIQVTRRPIDDVLPDLIDYLARLKADGEGLPGRTGPGGVLEIDWPHFVRLFNSGSSAFPRSARLRGPVEQSGLPIAPDAYLDTPITGRVDNRPWRTSRIGFAEAPDLAILLRTACLVVVSYLSGMRTGEVLNLERGCLSRDPATGIWSITGKKFKGAWDHDGNKIPEGQLRDDPWVVVDQTARAVTVLERLHDHTLLFPAEMHPHHDKRLRTRKGMARRAAAVPYDITAFFAWVKDYCAITGRDYEVIPPDPHGAIGAARFRRTLAWHIVRKPRGLIAGAIQYGHLHVQMTLGYSGSYDSGFPDEHAYEDWLFRLERLAEDHERLAAGEHISGPAAGTYVHRINQAHLKFAGRVLTGTGQAHDMLANPLLQIYPGRAMTCVFDQAKALCQLRGREGDVRATPDQDDCRPNCQNIAYTDRDIVEFRKQADDLEALLGEFLAPSPRYRRARAELDRIHAIIRSHVRNR</sequence>
<dbReference type="AlphaFoldDB" id="A0A316HTD9"/>
<gene>
    <name evidence="3" type="ORF">C8D88_10884</name>
</gene>
<evidence type="ECO:0000313" key="4">
    <source>
        <dbReference type="Proteomes" id="UP000246005"/>
    </source>
</evidence>
<dbReference type="Proteomes" id="UP000246005">
    <property type="component" value="Unassembled WGS sequence"/>
</dbReference>
<dbReference type="EMBL" id="QGHB01000008">
    <property type="protein sequence ID" value="PWK84469.1"/>
    <property type="molecule type" value="Genomic_DNA"/>
</dbReference>
<dbReference type="GO" id="GO:0003677">
    <property type="term" value="F:DNA binding"/>
    <property type="evidence" value="ECO:0007669"/>
    <property type="project" value="InterPro"/>
</dbReference>
<dbReference type="Gene3D" id="1.10.443.10">
    <property type="entry name" value="Intergrase catalytic core"/>
    <property type="match status" value="1"/>
</dbReference>
<reference evidence="3 4" key="1">
    <citation type="submission" date="2018-05" db="EMBL/GenBank/DDBJ databases">
        <title>Genomic Encyclopedia of Type Strains, Phase IV (KMG-IV): sequencing the most valuable type-strain genomes for metagenomic binning, comparative biology and taxonomic classification.</title>
        <authorList>
            <person name="Goeker M."/>
        </authorList>
    </citation>
    <scope>NUCLEOTIDE SEQUENCE [LARGE SCALE GENOMIC DNA]</scope>
    <source>
        <strain evidence="3 4">DSM 45480</strain>
    </source>
</reference>
<comment type="caution">
    <text evidence="3">The sequence shown here is derived from an EMBL/GenBank/DDBJ whole genome shotgun (WGS) entry which is preliminary data.</text>
</comment>
<evidence type="ECO:0000313" key="3">
    <source>
        <dbReference type="EMBL" id="PWK84469.1"/>
    </source>
</evidence>
<accession>A0A316HTD9</accession>
<dbReference type="InterPro" id="IPR011010">
    <property type="entry name" value="DNA_brk_join_enz"/>
</dbReference>
<dbReference type="InterPro" id="IPR013762">
    <property type="entry name" value="Integrase-like_cat_sf"/>
</dbReference>
<proteinExistence type="predicted"/>
<dbReference type="GO" id="GO:0015074">
    <property type="term" value="P:DNA integration"/>
    <property type="evidence" value="ECO:0007669"/>
    <property type="project" value="InterPro"/>
</dbReference>
<evidence type="ECO:0008006" key="5">
    <source>
        <dbReference type="Google" id="ProtNLM"/>
    </source>
</evidence>
<feature type="region of interest" description="Disordered" evidence="2">
    <location>
        <begin position="172"/>
        <end position="200"/>
    </location>
</feature>